<sequence>MINMVSLLFHILKVVRNKIAYLLATHFVTINEKTDTYEFLFLSIKMLNETIKEHKNALDLLNTFKISIKPEEQESIDSSNYVLKLLNNKLSKTGNKMMIQKIYINNN</sequence>
<dbReference type="AlphaFoldDB" id="A0A1Y1XG10"/>
<reference evidence="1 2" key="1">
    <citation type="submission" date="2016-08" db="EMBL/GenBank/DDBJ databases">
        <title>A Parts List for Fungal Cellulosomes Revealed by Comparative Genomics.</title>
        <authorList>
            <consortium name="DOE Joint Genome Institute"/>
            <person name="Haitjema C.H."/>
            <person name="Gilmore S.P."/>
            <person name="Henske J.K."/>
            <person name="Solomon K.V."/>
            <person name="De Groot R."/>
            <person name="Kuo A."/>
            <person name="Mondo S.J."/>
            <person name="Salamov A.A."/>
            <person name="Labutti K."/>
            <person name="Zhao Z."/>
            <person name="Chiniquy J."/>
            <person name="Barry K."/>
            <person name="Brewer H.M."/>
            <person name="Purvine S.O."/>
            <person name="Wright A.T."/>
            <person name="Boxma B."/>
            <person name="Van Alen T."/>
            <person name="Hackstein J.H."/>
            <person name="Baker S.E."/>
            <person name="Grigoriev I.V."/>
            <person name="O'Malley M.A."/>
        </authorList>
    </citation>
    <scope>NUCLEOTIDE SEQUENCE [LARGE SCALE GENOMIC DNA]</scope>
    <source>
        <strain evidence="1 2">S4</strain>
    </source>
</reference>
<organism evidence="1 2">
    <name type="scientific">Anaeromyces robustus</name>
    <dbReference type="NCBI Taxonomy" id="1754192"/>
    <lineage>
        <taxon>Eukaryota</taxon>
        <taxon>Fungi</taxon>
        <taxon>Fungi incertae sedis</taxon>
        <taxon>Chytridiomycota</taxon>
        <taxon>Chytridiomycota incertae sedis</taxon>
        <taxon>Neocallimastigomycetes</taxon>
        <taxon>Neocallimastigales</taxon>
        <taxon>Neocallimastigaceae</taxon>
        <taxon>Anaeromyces</taxon>
    </lineage>
</organism>
<evidence type="ECO:0000313" key="1">
    <source>
        <dbReference type="EMBL" id="ORX84653.1"/>
    </source>
</evidence>
<evidence type="ECO:0000313" key="2">
    <source>
        <dbReference type="Proteomes" id="UP000193944"/>
    </source>
</evidence>
<reference evidence="1 2" key="2">
    <citation type="submission" date="2016-08" db="EMBL/GenBank/DDBJ databases">
        <title>Pervasive Adenine N6-methylation of Active Genes in Fungi.</title>
        <authorList>
            <consortium name="DOE Joint Genome Institute"/>
            <person name="Mondo S.J."/>
            <person name="Dannebaum R.O."/>
            <person name="Kuo R.C."/>
            <person name="Labutti K."/>
            <person name="Haridas S."/>
            <person name="Kuo A."/>
            <person name="Salamov A."/>
            <person name="Ahrendt S.R."/>
            <person name="Lipzen A."/>
            <person name="Sullivan W."/>
            <person name="Andreopoulos W.B."/>
            <person name="Clum A."/>
            <person name="Lindquist E."/>
            <person name="Daum C."/>
            <person name="Ramamoorthy G.K."/>
            <person name="Gryganskyi A."/>
            <person name="Culley D."/>
            <person name="Magnuson J.K."/>
            <person name="James T.Y."/>
            <person name="O'Malley M.A."/>
            <person name="Stajich J.E."/>
            <person name="Spatafora J.W."/>
            <person name="Visel A."/>
            <person name="Grigoriev I.V."/>
        </authorList>
    </citation>
    <scope>NUCLEOTIDE SEQUENCE [LARGE SCALE GENOMIC DNA]</scope>
    <source>
        <strain evidence="1 2">S4</strain>
    </source>
</reference>
<gene>
    <name evidence="1" type="ORF">BCR32DRAFT_117424</name>
</gene>
<protein>
    <submittedName>
        <fullName evidence="1">Uncharacterized protein</fullName>
    </submittedName>
</protein>
<dbReference type="Proteomes" id="UP000193944">
    <property type="component" value="Unassembled WGS sequence"/>
</dbReference>
<keyword evidence="2" id="KW-1185">Reference proteome</keyword>
<comment type="caution">
    <text evidence="1">The sequence shown here is derived from an EMBL/GenBank/DDBJ whole genome shotgun (WGS) entry which is preliminary data.</text>
</comment>
<proteinExistence type="predicted"/>
<dbReference type="EMBL" id="MCFG01000048">
    <property type="protein sequence ID" value="ORX84653.1"/>
    <property type="molecule type" value="Genomic_DNA"/>
</dbReference>
<accession>A0A1Y1XG10</accession>
<name>A0A1Y1XG10_9FUNG</name>